<evidence type="ECO:0000313" key="1">
    <source>
        <dbReference type="EMBL" id="BCY25413.1"/>
    </source>
</evidence>
<evidence type="ECO:0000313" key="2">
    <source>
        <dbReference type="Proteomes" id="UP000825072"/>
    </source>
</evidence>
<dbReference type="InterPro" id="IPR042099">
    <property type="entry name" value="ANL_N_sf"/>
</dbReference>
<dbReference type="EMBL" id="AP024747">
    <property type="protein sequence ID" value="BCY25413.1"/>
    <property type="molecule type" value="Genomic_DNA"/>
</dbReference>
<dbReference type="Proteomes" id="UP000825072">
    <property type="component" value="Chromosome 1"/>
</dbReference>
<sequence>MFQITTVSSMPLKPGAADCPVFGQEAVVVDGEGNELPAGKEGFLVLKDAWPAMAPCIRMRTALIFVDMSPKPSRRL</sequence>
<protein>
    <submittedName>
        <fullName evidence="1">Uncharacterized protein</fullName>
    </submittedName>
</protein>
<name>A0AAD1KPL8_9ACTN</name>
<dbReference type="SUPFAM" id="SSF56801">
    <property type="entry name" value="Acetyl-CoA synthetase-like"/>
    <property type="match status" value="1"/>
</dbReference>
<accession>A0AAD1KPL8</accession>
<proteinExistence type="predicted"/>
<reference evidence="1" key="1">
    <citation type="submission" date="2021-06" db="EMBL/GenBank/DDBJ databases">
        <title>Genome sequence of Cutibacterium modestum strain KB17-24694.</title>
        <authorList>
            <person name="Dekio I."/>
            <person name="Asahina A."/>
            <person name="Nishida M."/>
        </authorList>
    </citation>
    <scope>NUCLEOTIDE SEQUENCE</scope>
    <source>
        <strain evidence="1">KB17-24694</strain>
    </source>
</reference>
<dbReference type="AlphaFoldDB" id="A0AAD1KPL8"/>
<organism evidence="1 2">
    <name type="scientific">Cutibacterium modestum</name>
    <dbReference type="NCBI Taxonomy" id="2559073"/>
    <lineage>
        <taxon>Bacteria</taxon>
        <taxon>Bacillati</taxon>
        <taxon>Actinomycetota</taxon>
        <taxon>Actinomycetes</taxon>
        <taxon>Propionibacteriales</taxon>
        <taxon>Propionibacteriaceae</taxon>
        <taxon>Cutibacterium</taxon>
    </lineage>
</organism>
<dbReference type="Gene3D" id="3.40.50.12780">
    <property type="entry name" value="N-terminal domain of ligase-like"/>
    <property type="match status" value="1"/>
</dbReference>
<gene>
    <name evidence="1" type="ORF">KB1_14030</name>
</gene>